<sequence>MIAALTPFRTRSFRFQWPADLCTAWALEMETLILGWYVLVESGSVMLLTIFGALQFVGTLVAPMLGVVGDRIGLRNLLALMRISYAVFAGALLFLALTDRLTPWAVLVVSGLCGLVRPSDIGMRSALVGATVPAPYLVSAMGISRMTMDSAKIGGALAGAGFMAAFGMAPAYVMIVAIHLAGVALTLMIDGGRAAPPTAQARPSPWRDLAEGLGYVWRTPAVLAAMAVATLVNLTAYPLSIGLLPYIARDVLALDQTGLGWLAASYAFGALVGSVLMSLFGATLRPARIMLGAALAWYVLLAGFVLSASAPIAMALLAASGAAQSFSMLAVAIMLLRSTGAQMRGRIMGVRMLAIYTLPVGMLIAGAAIPLTGYHAAALAMLAAGALMLATIAWRWRTVLLPRTAPANGG</sequence>
<accession>A0A7W8HKX8</accession>
<keyword evidence="3" id="KW-1003">Cell membrane</keyword>
<comment type="caution">
    <text evidence="9">The sequence shown here is derived from an EMBL/GenBank/DDBJ whole genome shotgun (WGS) entry which is preliminary data.</text>
</comment>
<feature type="transmembrane region" description="Helical" evidence="7">
    <location>
        <begin position="375"/>
        <end position="394"/>
    </location>
</feature>
<name>A0A7W8HKX8_9BURK</name>
<feature type="transmembrane region" description="Helical" evidence="7">
    <location>
        <begin position="289"/>
        <end position="306"/>
    </location>
</feature>
<feature type="transmembrane region" description="Helical" evidence="7">
    <location>
        <begin position="259"/>
        <end position="282"/>
    </location>
</feature>
<organism evidence="9 10">
    <name type="scientific">Quisquiliibacterium transsilvanicum</name>
    <dbReference type="NCBI Taxonomy" id="1549638"/>
    <lineage>
        <taxon>Bacteria</taxon>
        <taxon>Pseudomonadati</taxon>
        <taxon>Pseudomonadota</taxon>
        <taxon>Betaproteobacteria</taxon>
        <taxon>Burkholderiales</taxon>
        <taxon>Burkholderiaceae</taxon>
        <taxon>Quisquiliibacterium</taxon>
    </lineage>
</organism>
<dbReference type="GO" id="GO:0022857">
    <property type="term" value="F:transmembrane transporter activity"/>
    <property type="evidence" value="ECO:0007669"/>
    <property type="project" value="InterPro"/>
</dbReference>
<proteinExistence type="predicted"/>
<dbReference type="SUPFAM" id="SSF103473">
    <property type="entry name" value="MFS general substrate transporter"/>
    <property type="match status" value="1"/>
</dbReference>
<evidence type="ECO:0000256" key="5">
    <source>
        <dbReference type="ARBA" id="ARBA00022989"/>
    </source>
</evidence>
<dbReference type="PANTHER" id="PTHR23513">
    <property type="entry name" value="INTEGRAL MEMBRANE EFFLUX PROTEIN-RELATED"/>
    <property type="match status" value="1"/>
</dbReference>
<feature type="transmembrane region" description="Helical" evidence="7">
    <location>
        <begin position="77"/>
        <end position="95"/>
    </location>
</feature>
<feature type="transmembrane region" description="Helical" evidence="7">
    <location>
        <begin position="45"/>
        <end position="65"/>
    </location>
</feature>
<evidence type="ECO:0000256" key="3">
    <source>
        <dbReference type="ARBA" id="ARBA00022475"/>
    </source>
</evidence>
<reference evidence="9 10" key="1">
    <citation type="submission" date="2020-08" db="EMBL/GenBank/DDBJ databases">
        <title>Genomic Encyclopedia of Type Strains, Phase IV (KMG-IV): sequencing the most valuable type-strain genomes for metagenomic binning, comparative biology and taxonomic classification.</title>
        <authorList>
            <person name="Goeker M."/>
        </authorList>
    </citation>
    <scope>NUCLEOTIDE SEQUENCE [LARGE SCALE GENOMIC DNA]</scope>
    <source>
        <strain evidence="9 10">DSM 29781</strain>
    </source>
</reference>
<dbReference type="AlphaFoldDB" id="A0A7W8HKX8"/>
<protein>
    <submittedName>
        <fullName evidence="9">Na+/melibiose symporter-like transporter</fullName>
    </submittedName>
</protein>
<dbReference type="InterPro" id="IPR010290">
    <property type="entry name" value="TM_effector"/>
</dbReference>
<dbReference type="Pfam" id="PF05977">
    <property type="entry name" value="MFS_3"/>
    <property type="match status" value="1"/>
</dbReference>
<evidence type="ECO:0000256" key="7">
    <source>
        <dbReference type="SAM" id="Phobius"/>
    </source>
</evidence>
<evidence type="ECO:0000256" key="1">
    <source>
        <dbReference type="ARBA" id="ARBA00004651"/>
    </source>
</evidence>
<keyword evidence="10" id="KW-1185">Reference proteome</keyword>
<evidence type="ECO:0000313" key="10">
    <source>
        <dbReference type="Proteomes" id="UP000532440"/>
    </source>
</evidence>
<evidence type="ECO:0000256" key="4">
    <source>
        <dbReference type="ARBA" id="ARBA00022692"/>
    </source>
</evidence>
<feature type="transmembrane region" description="Helical" evidence="7">
    <location>
        <begin position="21"/>
        <end position="39"/>
    </location>
</feature>
<feature type="transmembrane region" description="Helical" evidence="7">
    <location>
        <begin position="221"/>
        <end position="247"/>
    </location>
</feature>
<keyword evidence="4 7" id="KW-0812">Transmembrane</keyword>
<gene>
    <name evidence="9" type="ORF">HNQ70_003788</name>
</gene>
<feature type="transmembrane region" description="Helical" evidence="7">
    <location>
        <begin position="101"/>
        <end position="118"/>
    </location>
</feature>
<dbReference type="InterPro" id="IPR020846">
    <property type="entry name" value="MFS_dom"/>
</dbReference>
<keyword evidence="5 7" id="KW-1133">Transmembrane helix</keyword>
<keyword evidence="6 7" id="KW-0472">Membrane</keyword>
<evidence type="ECO:0000259" key="8">
    <source>
        <dbReference type="PROSITE" id="PS50850"/>
    </source>
</evidence>
<feature type="transmembrane region" description="Helical" evidence="7">
    <location>
        <begin position="312"/>
        <end position="336"/>
    </location>
</feature>
<dbReference type="RefSeq" id="WP_183970620.1">
    <property type="nucleotide sequence ID" value="NZ_BAABEW010000013.1"/>
</dbReference>
<dbReference type="PROSITE" id="PS50850">
    <property type="entry name" value="MFS"/>
    <property type="match status" value="1"/>
</dbReference>
<keyword evidence="2" id="KW-0813">Transport</keyword>
<feature type="transmembrane region" description="Helical" evidence="7">
    <location>
        <begin position="156"/>
        <end position="189"/>
    </location>
</feature>
<evidence type="ECO:0000313" key="9">
    <source>
        <dbReference type="EMBL" id="MBB5273757.1"/>
    </source>
</evidence>
<feature type="transmembrane region" description="Helical" evidence="7">
    <location>
        <begin position="348"/>
        <end position="369"/>
    </location>
</feature>
<feature type="transmembrane region" description="Helical" evidence="7">
    <location>
        <begin position="125"/>
        <end position="144"/>
    </location>
</feature>
<dbReference type="Gene3D" id="1.20.1250.20">
    <property type="entry name" value="MFS general substrate transporter like domains"/>
    <property type="match status" value="1"/>
</dbReference>
<dbReference type="Proteomes" id="UP000532440">
    <property type="component" value="Unassembled WGS sequence"/>
</dbReference>
<dbReference type="CDD" id="cd06173">
    <property type="entry name" value="MFS_MefA_like"/>
    <property type="match status" value="1"/>
</dbReference>
<evidence type="ECO:0000256" key="6">
    <source>
        <dbReference type="ARBA" id="ARBA00023136"/>
    </source>
</evidence>
<dbReference type="EMBL" id="JACHGB010000008">
    <property type="protein sequence ID" value="MBB5273757.1"/>
    <property type="molecule type" value="Genomic_DNA"/>
</dbReference>
<evidence type="ECO:0000256" key="2">
    <source>
        <dbReference type="ARBA" id="ARBA00022448"/>
    </source>
</evidence>
<dbReference type="GO" id="GO:0005886">
    <property type="term" value="C:plasma membrane"/>
    <property type="evidence" value="ECO:0007669"/>
    <property type="project" value="UniProtKB-SubCell"/>
</dbReference>
<feature type="domain" description="Major facilitator superfamily (MFS) profile" evidence="8">
    <location>
        <begin position="222"/>
        <end position="410"/>
    </location>
</feature>
<dbReference type="PANTHER" id="PTHR23513:SF11">
    <property type="entry name" value="STAPHYLOFERRIN A TRANSPORTER"/>
    <property type="match status" value="1"/>
</dbReference>
<comment type="subcellular location">
    <subcellularLocation>
        <location evidence="1">Cell membrane</location>
        <topology evidence="1">Multi-pass membrane protein</topology>
    </subcellularLocation>
</comment>
<dbReference type="InterPro" id="IPR036259">
    <property type="entry name" value="MFS_trans_sf"/>
</dbReference>